<dbReference type="InterPro" id="IPR050093">
    <property type="entry name" value="ABC_SmlMolc_Importer"/>
</dbReference>
<dbReference type="GO" id="GO:0005524">
    <property type="term" value="F:ATP binding"/>
    <property type="evidence" value="ECO:0007669"/>
    <property type="project" value="UniProtKB-KW"/>
</dbReference>
<reference evidence="5" key="1">
    <citation type="journal article" date="2014" name="Int. J. Syst. Evol. Microbiol.">
        <title>Complete genome sequence of Corynebacterium casei LMG S-19264T (=DSM 44701T), isolated from a smear-ripened cheese.</title>
        <authorList>
            <consortium name="US DOE Joint Genome Institute (JGI-PGF)"/>
            <person name="Walter F."/>
            <person name="Albersmeier A."/>
            <person name="Kalinowski J."/>
            <person name="Ruckert C."/>
        </authorList>
    </citation>
    <scope>NUCLEOTIDE SEQUENCE</scope>
    <source>
        <strain evidence="5">CGMCC 1.16067</strain>
    </source>
</reference>
<reference evidence="5" key="2">
    <citation type="submission" date="2020-09" db="EMBL/GenBank/DDBJ databases">
        <authorList>
            <person name="Sun Q."/>
            <person name="Zhou Y."/>
        </authorList>
    </citation>
    <scope>NUCLEOTIDE SEQUENCE</scope>
    <source>
        <strain evidence="5">CGMCC 1.16067</strain>
    </source>
</reference>
<dbReference type="AlphaFoldDB" id="A0A917BAW3"/>
<dbReference type="InterPro" id="IPR027417">
    <property type="entry name" value="P-loop_NTPase"/>
</dbReference>
<dbReference type="InterPro" id="IPR003439">
    <property type="entry name" value="ABC_transporter-like_ATP-bd"/>
</dbReference>
<dbReference type="PANTHER" id="PTHR42781:SF4">
    <property type="entry name" value="SPERMIDINE_PUTRESCINE IMPORT ATP-BINDING PROTEIN POTA"/>
    <property type="match status" value="1"/>
</dbReference>
<evidence type="ECO:0000259" key="4">
    <source>
        <dbReference type="PROSITE" id="PS50893"/>
    </source>
</evidence>
<sequence length="311" mass="32251">MSALLDVSGLSVARGGARVVHDVDLSVAPGEVVALLGPNGAGKSTLLECLGGVAPAAAGSVSRHGRVATVLQAPGLARRTVRANVELALAWWGVPRPGRRTRAMEALEQMSAAHLAARPSAALSGGERRRVHVARGVACRPDVLLLDEPFAGLDGETHQSLVEDTSSALRDASGAVVVVVHDRADAWALADRVVVLTEGRVVADGPPRDLLAAPPTAQVARFLGYDGHLAESGGSLLTRPAHVRVSADGALAGRVVRVVGTEDGVLLDVEVADGRLRCRDAGEWRVGDGVRLDVAGGVSYDVEGRRRTGRH</sequence>
<dbReference type="Pfam" id="PF00005">
    <property type="entry name" value="ABC_tran"/>
    <property type="match status" value="1"/>
</dbReference>
<dbReference type="PANTHER" id="PTHR42781">
    <property type="entry name" value="SPERMIDINE/PUTRESCINE IMPORT ATP-BINDING PROTEIN POTA"/>
    <property type="match status" value="1"/>
</dbReference>
<keyword evidence="6" id="KW-1185">Reference proteome</keyword>
<evidence type="ECO:0000313" key="5">
    <source>
        <dbReference type="EMBL" id="GGF33317.1"/>
    </source>
</evidence>
<name>A0A917BAW3_9ACTN</name>
<dbReference type="Gene3D" id="3.40.50.300">
    <property type="entry name" value="P-loop containing nucleotide triphosphate hydrolases"/>
    <property type="match status" value="1"/>
</dbReference>
<dbReference type="PROSITE" id="PS50893">
    <property type="entry name" value="ABC_TRANSPORTER_2"/>
    <property type="match status" value="1"/>
</dbReference>
<keyword evidence="2" id="KW-0547">Nucleotide-binding</keyword>
<dbReference type="SUPFAM" id="SSF52540">
    <property type="entry name" value="P-loop containing nucleoside triphosphate hydrolases"/>
    <property type="match status" value="1"/>
</dbReference>
<comment type="caution">
    <text evidence="5">The sequence shown here is derived from an EMBL/GenBank/DDBJ whole genome shotgun (WGS) entry which is preliminary data.</text>
</comment>
<dbReference type="Proteomes" id="UP000649179">
    <property type="component" value="Unassembled WGS sequence"/>
</dbReference>
<keyword evidence="1" id="KW-0813">Transport</keyword>
<gene>
    <name evidence="5" type="ORF">GCM10011519_03460</name>
</gene>
<evidence type="ECO:0000256" key="1">
    <source>
        <dbReference type="ARBA" id="ARBA00022448"/>
    </source>
</evidence>
<dbReference type="EMBL" id="BMKQ01000001">
    <property type="protein sequence ID" value="GGF33317.1"/>
    <property type="molecule type" value="Genomic_DNA"/>
</dbReference>
<dbReference type="RefSeq" id="WP_188777676.1">
    <property type="nucleotide sequence ID" value="NZ_BMKQ01000001.1"/>
</dbReference>
<protein>
    <submittedName>
        <fullName evidence="5">ABC transporter</fullName>
    </submittedName>
</protein>
<evidence type="ECO:0000313" key="6">
    <source>
        <dbReference type="Proteomes" id="UP000649179"/>
    </source>
</evidence>
<proteinExistence type="predicted"/>
<organism evidence="5 6">
    <name type="scientific">Marmoricola endophyticus</name>
    <dbReference type="NCBI Taxonomy" id="2040280"/>
    <lineage>
        <taxon>Bacteria</taxon>
        <taxon>Bacillati</taxon>
        <taxon>Actinomycetota</taxon>
        <taxon>Actinomycetes</taxon>
        <taxon>Propionibacteriales</taxon>
        <taxon>Nocardioidaceae</taxon>
        <taxon>Marmoricola</taxon>
    </lineage>
</organism>
<accession>A0A917BAW3</accession>
<keyword evidence="3" id="KW-0067">ATP-binding</keyword>
<evidence type="ECO:0000256" key="2">
    <source>
        <dbReference type="ARBA" id="ARBA00022741"/>
    </source>
</evidence>
<feature type="domain" description="ABC transporter" evidence="4">
    <location>
        <begin position="5"/>
        <end position="223"/>
    </location>
</feature>
<dbReference type="SMART" id="SM00382">
    <property type="entry name" value="AAA"/>
    <property type="match status" value="1"/>
</dbReference>
<evidence type="ECO:0000256" key="3">
    <source>
        <dbReference type="ARBA" id="ARBA00022840"/>
    </source>
</evidence>
<dbReference type="InterPro" id="IPR003593">
    <property type="entry name" value="AAA+_ATPase"/>
</dbReference>
<dbReference type="GO" id="GO:0016887">
    <property type="term" value="F:ATP hydrolysis activity"/>
    <property type="evidence" value="ECO:0007669"/>
    <property type="project" value="InterPro"/>
</dbReference>